<dbReference type="Pfam" id="PF01431">
    <property type="entry name" value="Peptidase_M13"/>
    <property type="match status" value="1"/>
</dbReference>
<comment type="similarity">
    <text evidence="1">Belongs to the peptidase M13 family.</text>
</comment>
<organism evidence="3 4">
    <name type="scientific">Stegodyphus mimosarum</name>
    <name type="common">African social velvet spider</name>
    <dbReference type="NCBI Taxonomy" id="407821"/>
    <lineage>
        <taxon>Eukaryota</taxon>
        <taxon>Metazoa</taxon>
        <taxon>Ecdysozoa</taxon>
        <taxon>Arthropoda</taxon>
        <taxon>Chelicerata</taxon>
        <taxon>Arachnida</taxon>
        <taxon>Araneae</taxon>
        <taxon>Araneomorphae</taxon>
        <taxon>Entelegynae</taxon>
        <taxon>Eresoidea</taxon>
        <taxon>Eresidae</taxon>
        <taxon>Stegodyphus</taxon>
    </lineage>
</organism>
<dbReference type="GO" id="GO:0005886">
    <property type="term" value="C:plasma membrane"/>
    <property type="evidence" value="ECO:0007669"/>
    <property type="project" value="TreeGrafter"/>
</dbReference>
<dbReference type="Gene3D" id="3.40.390.10">
    <property type="entry name" value="Collagenase (Catalytic Domain)"/>
    <property type="match status" value="1"/>
</dbReference>
<evidence type="ECO:0000313" key="4">
    <source>
        <dbReference type="Proteomes" id="UP000054359"/>
    </source>
</evidence>
<dbReference type="OrthoDB" id="6428845at2759"/>
<protein>
    <submittedName>
        <fullName evidence="3">Phosphate-regulating neutral endopeptidase</fullName>
    </submittedName>
</protein>
<keyword evidence="4" id="KW-1185">Reference proteome</keyword>
<feature type="domain" description="Peptidase M13 C-terminal" evidence="2">
    <location>
        <begin position="2"/>
        <end position="50"/>
    </location>
</feature>
<dbReference type="MEROPS" id="M13.A15"/>
<feature type="non-terminal residue" evidence="3">
    <location>
        <position position="50"/>
    </location>
</feature>
<dbReference type="InterPro" id="IPR000718">
    <property type="entry name" value="Peptidase_M13"/>
</dbReference>
<dbReference type="PANTHER" id="PTHR11733">
    <property type="entry name" value="ZINC METALLOPROTEASE FAMILY M13 NEPRILYSIN-RELATED"/>
    <property type="match status" value="1"/>
</dbReference>
<evidence type="ECO:0000259" key="2">
    <source>
        <dbReference type="Pfam" id="PF01431"/>
    </source>
</evidence>
<dbReference type="PANTHER" id="PTHR11733:SF167">
    <property type="entry name" value="FI17812P1-RELATED"/>
    <property type="match status" value="1"/>
</dbReference>
<dbReference type="GO" id="GO:0004222">
    <property type="term" value="F:metalloendopeptidase activity"/>
    <property type="evidence" value="ECO:0007669"/>
    <property type="project" value="InterPro"/>
</dbReference>
<dbReference type="InterPro" id="IPR018497">
    <property type="entry name" value="Peptidase_M13_C"/>
</dbReference>
<dbReference type="STRING" id="407821.A0A087T4F4"/>
<name>A0A087T4F4_STEMI</name>
<dbReference type="AlphaFoldDB" id="A0A087T4F4"/>
<dbReference type="Proteomes" id="UP000054359">
    <property type="component" value="Unassembled WGS sequence"/>
</dbReference>
<dbReference type="GO" id="GO:0016485">
    <property type="term" value="P:protein processing"/>
    <property type="evidence" value="ECO:0007669"/>
    <property type="project" value="TreeGrafter"/>
</dbReference>
<dbReference type="OMA" id="KEKCKCI"/>
<dbReference type="PROSITE" id="PS51885">
    <property type="entry name" value="NEPRILYSIN"/>
    <property type="match status" value="1"/>
</dbReference>
<proteinExistence type="inferred from homology"/>
<reference evidence="3 4" key="1">
    <citation type="submission" date="2013-11" db="EMBL/GenBank/DDBJ databases">
        <title>Genome sequencing of Stegodyphus mimosarum.</title>
        <authorList>
            <person name="Bechsgaard J."/>
        </authorList>
    </citation>
    <scope>NUCLEOTIDE SEQUENCE [LARGE SCALE GENOMIC DNA]</scope>
</reference>
<dbReference type="SUPFAM" id="SSF55486">
    <property type="entry name" value="Metalloproteases ('zincins'), catalytic domain"/>
    <property type="match status" value="1"/>
</dbReference>
<evidence type="ECO:0000256" key="1">
    <source>
        <dbReference type="ARBA" id="ARBA00007357"/>
    </source>
</evidence>
<sequence>MLGIVIGHEITHAFDNNGRKFDKVGNLTQWWPDDIIEKFKERAVCFVDQY</sequence>
<gene>
    <name evidence="3" type="ORF">X975_26288</name>
</gene>
<accession>A0A087T4F4</accession>
<dbReference type="EMBL" id="KK113365">
    <property type="protein sequence ID" value="KFM59993.1"/>
    <property type="molecule type" value="Genomic_DNA"/>
</dbReference>
<dbReference type="InterPro" id="IPR024079">
    <property type="entry name" value="MetalloPept_cat_dom_sf"/>
</dbReference>
<evidence type="ECO:0000313" key="3">
    <source>
        <dbReference type="EMBL" id="KFM59993.1"/>
    </source>
</evidence>